<evidence type="ECO:0000313" key="3">
    <source>
        <dbReference type="Proteomes" id="UP001610063"/>
    </source>
</evidence>
<name>A0ABW7N8R0_9BACT</name>
<sequence>MKIQHTFLMLVLVSIAVACTNRTVTRVSPDQQIDLSGRWNDTDSKLVADEMINDVLNRPWREDFSRANGRKPVVIVGMIQNKTSEYIEPETFIKDVEREFINSGMVRIVQNAVFREKLREERADQGEFASPETQSKWGRELGADFMMFGVITAVTDSYKNEKVVNYKVNLELANLETNEKVWIGDKEIKKFIKN</sequence>
<evidence type="ECO:0000313" key="2">
    <source>
        <dbReference type="EMBL" id="MFH6983405.1"/>
    </source>
</evidence>
<dbReference type="InterPro" id="IPR014094">
    <property type="entry name" value="LpoB"/>
</dbReference>
<protein>
    <submittedName>
        <fullName evidence="2">Penicillin-binding protein activator LpoB</fullName>
    </submittedName>
</protein>
<organism evidence="2 3">
    <name type="scientific">Marinoscillum luteum</name>
    <dbReference type="NCBI Taxonomy" id="861051"/>
    <lineage>
        <taxon>Bacteria</taxon>
        <taxon>Pseudomonadati</taxon>
        <taxon>Bacteroidota</taxon>
        <taxon>Cytophagia</taxon>
        <taxon>Cytophagales</taxon>
        <taxon>Reichenbachiellaceae</taxon>
        <taxon>Marinoscillum</taxon>
    </lineage>
</organism>
<keyword evidence="1" id="KW-0732">Signal</keyword>
<gene>
    <name evidence="2" type="ORF">ACHKAR_08155</name>
</gene>
<dbReference type="EMBL" id="JBIPKE010000015">
    <property type="protein sequence ID" value="MFH6983405.1"/>
    <property type="molecule type" value="Genomic_DNA"/>
</dbReference>
<reference evidence="2 3" key="1">
    <citation type="journal article" date="2013" name="Int. J. Syst. Evol. Microbiol.">
        <title>Marinoscillum luteum sp. nov., isolated from marine sediment.</title>
        <authorList>
            <person name="Cha I.T."/>
            <person name="Park S.J."/>
            <person name="Kim S.J."/>
            <person name="Kim J.G."/>
            <person name="Jung M.Y."/>
            <person name="Shin K.S."/>
            <person name="Kwon K.K."/>
            <person name="Yang S.H."/>
            <person name="Seo Y.S."/>
            <person name="Rhee S.K."/>
        </authorList>
    </citation>
    <scope>NUCLEOTIDE SEQUENCE [LARGE SCALE GENOMIC DNA]</scope>
    <source>
        <strain evidence="2 3">KCTC 23939</strain>
    </source>
</reference>
<comment type="caution">
    <text evidence="2">The sequence shown here is derived from an EMBL/GenBank/DDBJ whole genome shotgun (WGS) entry which is preliminary data.</text>
</comment>
<dbReference type="Pfam" id="PF13036">
    <property type="entry name" value="LpoB"/>
    <property type="match status" value="1"/>
</dbReference>
<evidence type="ECO:0000256" key="1">
    <source>
        <dbReference type="SAM" id="SignalP"/>
    </source>
</evidence>
<dbReference type="Proteomes" id="UP001610063">
    <property type="component" value="Unassembled WGS sequence"/>
</dbReference>
<proteinExistence type="predicted"/>
<dbReference type="PROSITE" id="PS51257">
    <property type="entry name" value="PROKAR_LIPOPROTEIN"/>
    <property type="match status" value="1"/>
</dbReference>
<keyword evidence="3" id="KW-1185">Reference proteome</keyword>
<feature type="chain" id="PRO_5045498949" evidence="1">
    <location>
        <begin position="19"/>
        <end position="194"/>
    </location>
</feature>
<accession>A0ABW7N8R0</accession>
<dbReference type="Gene3D" id="3.40.50.10610">
    <property type="entry name" value="ABC-type transport auxiliary lipoprotein component"/>
    <property type="match status" value="1"/>
</dbReference>
<feature type="signal peptide" evidence="1">
    <location>
        <begin position="1"/>
        <end position="18"/>
    </location>
</feature>
<dbReference type="RefSeq" id="WP_159579737.1">
    <property type="nucleotide sequence ID" value="NZ_JBIPKE010000015.1"/>
</dbReference>